<feature type="compositionally biased region" description="Basic residues" evidence="1">
    <location>
        <begin position="60"/>
        <end position="74"/>
    </location>
</feature>
<dbReference type="Proteomes" id="UP001642360">
    <property type="component" value="Unassembled WGS sequence"/>
</dbReference>
<keyword evidence="4" id="KW-1185">Reference proteome</keyword>
<evidence type="ECO:0000313" key="4">
    <source>
        <dbReference type="Proteomes" id="UP001642360"/>
    </source>
</evidence>
<proteinExistence type="predicted"/>
<protein>
    <recommendedName>
        <fullName evidence="5">Transmembrane protein</fullName>
    </recommendedName>
</protein>
<dbReference type="AlphaFoldDB" id="A0ABC8TA20"/>
<dbReference type="EMBL" id="CAUOFW020004280">
    <property type="protein sequence ID" value="CAK9164805.1"/>
    <property type="molecule type" value="Genomic_DNA"/>
</dbReference>
<feature type="chain" id="PRO_5044815777" description="Transmembrane protein" evidence="2">
    <location>
        <begin position="25"/>
        <end position="89"/>
    </location>
</feature>
<comment type="caution">
    <text evidence="3">The sequence shown here is derived from an EMBL/GenBank/DDBJ whole genome shotgun (WGS) entry which is preliminary data.</text>
</comment>
<keyword evidence="2" id="KW-0732">Signal</keyword>
<gene>
    <name evidence="3" type="ORF">ILEXP_LOCUS33954</name>
</gene>
<reference evidence="3 4" key="1">
    <citation type="submission" date="2024-02" db="EMBL/GenBank/DDBJ databases">
        <authorList>
            <person name="Vignale AGUSTIN F."/>
            <person name="Sosa J E."/>
            <person name="Modenutti C."/>
        </authorList>
    </citation>
    <scope>NUCLEOTIDE SEQUENCE [LARGE SCALE GENOMIC DNA]</scope>
</reference>
<evidence type="ECO:0000256" key="2">
    <source>
        <dbReference type="SAM" id="SignalP"/>
    </source>
</evidence>
<sequence length="89" mass="9910">MELKSCVTTFFLIFLLALPCLSRGRLDVPNMDSGIYDIDYRGPETHSFIPPPYESGGQHNNHRKSVVAHRKSKGLRGENAGGKMKNIHG</sequence>
<evidence type="ECO:0008006" key="5">
    <source>
        <dbReference type="Google" id="ProtNLM"/>
    </source>
</evidence>
<organism evidence="3 4">
    <name type="scientific">Ilex paraguariensis</name>
    <name type="common">yerba mate</name>
    <dbReference type="NCBI Taxonomy" id="185542"/>
    <lineage>
        <taxon>Eukaryota</taxon>
        <taxon>Viridiplantae</taxon>
        <taxon>Streptophyta</taxon>
        <taxon>Embryophyta</taxon>
        <taxon>Tracheophyta</taxon>
        <taxon>Spermatophyta</taxon>
        <taxon>Magnoliopsida</taxon>
        <taxon>eudicotyledons</taxon>
        <taxon>Gunneridae</taxon>
        <taxon>Pentapetalae</taxon>
        <taxon>asterids</taxon>
        <taxon>campanulids</taxon>
        <taxon>Aquifoliales</taxon>
        <taxon>Aquifoliaceae</taxon>
        <taxon>Ilex</taxon>
    </lineage>
</organism>
<evidence type="ECO:0000256" key="1">
    <source>
        <dbReference type="SAM" id="MobiDB-lite"/>
    </source>
</evidence>
<name>A0ABC8TA20_9AQUA</name>
<feature type="region of interest" description="Disordered" evidence="1">
    <location>
        <begin position="50"/>
        <end position="89"/>
    </location>
</feature>
<feature type="signal peptide" evidence="2">
    <location>
        <begin position="1"/>
        <end position="24"/>
    </location>
</feature>
<evidence type="ECO:0000313" key="3">
    <source>
        <dbReference type="EMBL" id="CAK9164805.1"/>
    </source>
</evidence>
<accession>A0ABC8TA20</accession>